<reference evidence="3" key="1">
    <citation type="journal article" date="2013" name="Genome Biol.">
        <title>Reference genomes and transcriptomes of Nicotiana sylvestris and Nicotiana tomentosiformis.</title>
        <authorList>
            <person name="Sierro N."/>
            <person name="Battey J.N."/>
            <person name="Ouadi S."/>
            <person name="Bovet L."/>
            <person name="Goepfert S."/>
            <person name="Bakaher N."/>
            <person name="Peitsch M.C."/>
            <person name="Ivanov N.V."/>
        </authorList>
    </citation>
    <scope>NUCLEOTIDE SEQUENCE [LARGE SCALE GENOMIC DNA]</scope>
</reference>
<feature type="region of interest" description="Disordered" evidence="2">
    <location>
        <begin position="40"/>
        <end position="160"/>
    </location>
</feature>
<evidence type="ECO:0000256" key="1">
    <source>
        <dbReference type="SAM" id="Coils"/>
    </source>
</evidence>
<feature type="coiled-coil region" evidence="1">
    <location>
        <begin position="243"/>
        <end position="413"/>
    </location>
</feature>
<gene>
    <name evidence="4" type="primary">LOC104222445</name>
</gene>
<dbReference type="RefSeq" id="XP_009771980.1">
    <property type="nucleotide sequence ID" value="XM_009773678.1"/>
</dbReference>
<organism evidence="3 4">
    <name type="scientific">Nicotiana sylvestris</name>
    <name type="common">Wood tobacco</name>
    <name type="synonym">South American tobacco</name>
    <dbReference type="NCBI Taxonomy" id="4096"/>
    <lineage>
        <taxon>Eukaryota</taxon>
        <taxon>Viridiplantae</taxon>
        <taxon>Streptophyta</taxon>
        <taxon>Embryophyta</taxon>
        <taxon>Tracheophyta</taxon>
        <taxon>Spermatophyta</taxon>
        <taxon>Magnoliopsida</taxon>
        <taxon>eudicotyledons</taxon>
        <taxon>Gunneridae</taxon>
        <taxon>Pentapetalae</taxon>
        <taxon>asterids</taxon>
        <taxon>lamiids</taxon>
        <taxon>Solanales</taxon>
        <taxon>Solanaceae</taxon>
        <taxon>Nicotianoideae</taxon>
        <taxon>Nicotianeae</taxon>
        <taxon>Nicotiana</taxon>
    </lineage>
</organism>
<proteinExistence type="predicted"/>
<evidence type="ECO:0000313" key="3">
    <source>
        <dbReference type="Proteomes" id="UP000189701"/>
    </source>
</evidence>
<feature type="compositionally biased region" description="Basic and acidic residues" evidence="2">
    <location>
        <begin position="149"/>
        <end position="158"/>
    </location>
</feature>
<feature type="compositionally biased region" description="Basic residues" evidence="2">
    <location>
        <begin position="60"/>
        <end position="69"/>
    </location>
</feature>
<dbReference type="OrthoDB" id="1329044at2759"/>
<evidence type="ECO:0000256" key="2">
    <source>
        <dbReference type="SAM" id="MobiDB-lite"/>
    </source>
</evidence>
<dbReference type="AlphaFoldDB" id="A0A1U7WCN7"/>
<keyword evidence="1" id="KW-0175">Coiled coil</keyword>
<reference evidence="4" key="2">
    <citation type="submission" date="2025-08" db="UniProtKB">
        <authorList>
            <consortium name="RefSeq"/>
        </authorList>
    </citation>
    <scope>IDENTIFICATION</scope>
    <source>
        <tissue evidence="4">Leaf</tissue>
    </source>
</reference>
<evidence type="ECO:0000313" key="4">
    <source>
        <dbReference type="RefSeq" id="XP_009771980.1"/>
    </source>
</evidence>
<sequence>MPGAIPNIESWVRYLASTSSYAEHSWRDLARDRWEAKNHSLGQDVVIRPPSGEEEVSKPAKGKKRKRASTSKDPKPKESKARKPKIDTVPLPAEKNIEAPKATESVRVEEIQPRTEEVSKEGPSRVPKSSETEDASHRNEQSVGMPEGTESKALRNEENTQSDSLGAIIIRDSLTLSTFSEEAIQDAQSIRTPDVEGAHRGKDLFRGCFTRVEDDIDLSEASSLFDVAQRILSRALTLHRDAFSKCRAELSRCEADLQRLIEEKNSLKLLSGQKEEEIKDLRAELATAHKEQTELIKQHKAEKIEQLCEEVNMMRAETLGWKQNMDHLASEKDAARSQLSLTESQLQGMKEESLAQNMKIEELEVRLAAKLAKVKSEAENVKADAEAIVAIYQSDAEAAQAQARESVEDAQNRAFWITELVKCQSRRETLEEIHARGFDFSTEIKNAKELEAEAKALVSFDDDDSGSVSGSESRGDPDDEDISLLSDLSLFQFLLCKNSVSFMPCENFVHEYEAKEI</sequence>
<name>A0A1U7WCN7_NICSY</name>
<feature type="compositionally biased region" description="Basic and acidic residues" evidence="2">
    <location>
        <begin position="104"/>
        <end position="140"/>
    </location>
</feature>
<keyword evidence="3" id="KW-1185">Reference proteome</keyword>
<protein>
    <submittedName>
        <fullName evidence="4">Protein lava lamp-like</fullName>
    </submittedName>
</protein>
<accession>A0A1U7WCN7</accession>
<feature type="compositionally biased region" description="Basic and acidic residues" evidence="2">
    <location>
        <begin position="70"/>
        <end position="86"/>
    </location>
</feature>
<dbReference type="Proteomes" id="UP000189701">
    <property type="component" value="Unplaced"/>
</dbReference>